<evidence type="ECO:0000256" key="1">
    <source>
        <dbReference type="SAM" id="MobiDB-lite"/>
    </source>
</evidence>
<proteinExistence type="predicted"/>
<keyword evidence="3" id="KW-1185">Reference proteome</keyword>
<evidence type="ECO:0000313" key="3">
    <source>
        <dbReference type="Proteomes" id="UP000789831"/>
    </source>
</evidence>
<dbReference type="AlphaFoldDB" id="A0A9N9GZ63"/>
<sequence>MINETLAKQKSDSDTEIEKLRKEVQSQKAQKTQVLVELVKQPKGPPLNLKTEKDYENYYLAKFFNDLDIYYLDSNYPEKSFQRSHPQQKDNSKLEEKVDEIGNMLSRLNIDNQTQKPIAKSNRTQRYYLFQPINYSVSANKENNGYDEEKDIWYDLLGKKWILPVNKLSSEELKTQYFALPNQPKTYNKLFSKLSLVMRKMYQSHTVQKKESDE</sequence>
<protein>
    <submittedName>
        <fullName evidence="2">13574_t:CDS:1</fullName>
    </submittedName>
</protein>
<evidence type="ECO:0000313" key="2">
    <source>
        <dbReference type="EMBL" id="CAG8644971.1"/>
    </source>
</evidence>
<organism evidence="2 3">
    <name type="scientific">Ambispora gerdemannii</name>
    <dbReference type="NCBI Taxonomy" id="144530"/>
    <lineage>
        <taxon>Eukaryota</taxon>
        <taxon>Fungi</taxon>
        <taxon>Fungi incertae sedis</taxon>
        <taxon>Mucoromycota</taxon>
        <taxon>Glomeromycotina</taxon>
        <taxon>Glomeromycetes</taxon>
        <taxon>Archaeosporales</taxon>
        <taxon>Ambisporaceae</taxon>
        <taxon>Ambispora</taxon>
    </lineage>
</organism>
<dbReference type="EMBL" id="CAJVPL010004235">
    <property type="protein sequence ID" value="CAG8644971.1"/>
    <property type="molecule type" value="Genomic_DNA"/>
</dbReference>
<feature type="compositionally biased region" description="Basic and acidic residues" evidence="1">
    <location>
        <begin position="7"/>
        <end position="25"/>
    </location>
</feature>
<accession>A0A9N9GZ63</accession>
<name>A0A9N9GZ63_9GLOM</name>
<dbReference type="Proteomes" id="UP000789831">
    <property type="component" value="Unassembled WGS sequence"/>
</dbReference>
<gene>
    <name evidence="2" type="ORF">AGERDE_LOCUS11152</name>
</gene>
<dbReference type="OrthoDB" id="2441131at2759"/>
<comment type="caution">
    <text evidence="2">The sequence shown here is derived from an EMBL/GenBank/DDBJ whole genome shotgun (WGS) entry which is preliminary data.</text>
</comment>
<reference evidence="2" key="1">
    <citation type="submission" date="2021-06" db="EMBL/GenBank/DDBJ databases">
        <authorList>
            <person name="Kallberg Y."/>
            <person name="Tangrot J."/>
            <person name="Rosling A."/>
        </authorList>
    </citation>
    <scope>NUCLEOTIDE SEQUENCE</scope>
    <source>
        <strain evidence="2">MT106</strain>
    </source>
</reference>
<feature type="region of interest" description="Disordered" evidence="1">
    <location>
        <begin position="1"/>
        <end position="30"/>
    </location>
</feature>